<dbReference type="GO" id="GO:0005975">
    <property type="term" value="P:carbohydrate metabolic process"/>
    <property type="evidence" value="ECO:0007669"/>
    <property type="project" value="InterPro"/>
</dbReference>
<dbReference type="GO" id="GO:0006650">
    <property type="term" value="P:glycerophospholipid metabolic process"/>
    <property type="evidence" value="ECO:0007669"/>
    <property type="project" value="UniProtKB-UniRule"/>
</dbReference>
<dbReference type="SUPFAM" id="SSF48179">
    <property type="entry name" value="6-phosphogluconate dehydrogenase C-terminal domain-like"/>
    <property type="match status" value="1"/>
</dbReference>
<dbReference type="InterPro" id="IPR006168">
    <property type="entry name" value="G3P_DH_NAD-dep"/>
</dbReference>
<keyword evidence="5 7" id="KW-0594">Phospholipid biosynthesis</keyword>
<evidence type="ECO:0000256" key="8">
    <source>
        <dbReference type="PIRSR" id="PIRSR000114-1"/>
    </source>
</evidence>
<feature type="binding site" evidence="10">
    <location>
        <position position="252"/>
    </location>
    <ligand>
        <name>NAD(+)</name>
        <dbReference type="ChEBI" id="CHEBI:57540"/>
    </ligand>
</feature>
<dbReference type="KEGG" id="ptan:CRYO30217_00015"/>
<feature type="binding site" evidence="9">
    <location>
        <position position="103"/>
    </location>
    <ligand>
        <name>substrate</name>
    </ligand>
</feature>
<feature type="active site" description="Proton acceptor" evidence="7 8">
    <location>
        <position position="188"/>
    </location>
</feature>
<feature type="binding site" evidence="7">
    <location>
        <position position="188"/>
    </location>
    <ligand>
        <name>sn-glycerol 3-phosphate</name>
        <dbReference type="ChEBI" id="CHEBI:57597"/>
    </ligand>
</feature>
<evidence type="ECO:0000256" key="7">
    <source>
        <dbReference type="HAMAP-Rule" id="MF_00394"/>
    </source>
</evidence>
<dbReference type="Gene3D" id="3.40.50.720">
    <property type="entry name" value="NAD(P)-binding Rossmann-like Domain"/>
    <property type="match status" value="1"/>
</dbReference>
<dbReference type="PIRSF" id="PIRSF000114">
    <property type="entry name" value="Glycerol-3-P_dh"/>
    <property type="match status" value="1"/>
</dbReference>
<evidence type="ECO:0000256" key="9">
    <source>
        <dbReference type="PIRSR" id="PIRSR000114-2"/>
    </source>
</evidence>
<evidence type="ECO:0000256" key="4">
    <source>
        <dbReference type="ARBA" id="ARBA00023098"/>
    </source>
</evidence>
<dbReference type="HAMAP" id="MF_00394">
    <property type="entry name" value="NAD_Glyc3P_dehydrog"/>
    <property type="match status" value="1"/>
</dbReference>
<feature type="binding site" evidence="9">
    <location>
        <begin position="252"/>
        <end position="253"/>
    </location>
    <ligand>
        <name>substrate</name>
    </ligand>
</feature>
<evidence type="ECO:0000313" key="15">
    <source>
        <dbReference type="EMBL" id="CAG5076261.1"/>
    </source>
</evidence>
<dbReference type="InterPro" id="IPR006109">
    <property type="entry name" value="G3P_DH_NAD-dep_C"/>
</dbReference>
<keyword evidence="7" id="KW-0547">Nucleotide-binding</keyword>
<feature type="domain" description="Glycerol-3-phosphate dehydrogenase NAD-dependent N-terminal" evidence="13">
    <location>
        <begin position="2"/>
        <end position="156"/>
    </location>
</feature>
<dbReference type="EMBL" id="OU015584">
    <property type="protein sequence ID" value="CAG5076261.1"/>
    <property type="molecule type" value="Genomic_DNA"/>
</dbReference>
<dbReference type="Proteomes" id="UP000683507">
    <property type="component" value="Chromosome"/>
</dbReference>
<feature type="binding site" evidence="7">
    <location>
        <position position="31"/>
    </location>
    <ligand>
        <name>NADPH</name>
        <dbReference type="ChEBI" id="CHEBI:57783"/>
    </ligand>
</feature>
<comment type="subcellular location">
    <subcellularLocation>
        <location evidence="7">Cytoplasm</location>
    </subcellularLocation>
</comment>
<feature type="binding site" evidence="7">
    <location>
        <position position="103"/>
    </location>
    <ligand>
        <name>NADPH</name>
        <dbReference type="ChEBI" id="CHEBI:57783"/>
    </ligand>
</feature>
<keyword evidence="7" id="KW-0963">Cytoplasm</keyword>
<keyword evidence="7" id="KW-0521">NADP</keyword>
<feature type="binding site" evidence="7">
    <location>
        <position position="252"/>
    </location>
    <ligand>
        <name>NADPH</name>
        <dbReference type="ChEBI" id="CHEBI:57783"/>
    </ligand>
</feature>
<evidence type="ECO:0000259" key="13">
    <source>
        <dbReference type="Pfam" id="PF01210"/>
    </source>
</evidence>
<dbReference type="RefSeq" id="WP_258540263.1">
    <property type="nucleotide sequence ID" value="NZ_OU015584.1"/>
</dbReference>
<evidence type="ECO:0000256" key="11">
    <source>
        <dbReference type="RuleBase" id="RU000437"/>
    </source>
</evidence>
<evidence type="ECO:0000256" key="10">
    <source>
        <dbReference type="PIRSR" id="PIRSR000114-3"/>
    </source>
</evidence>
<dbReference type="Pfam" id="PF07479">
    <property type="entry name" value="NAD_Gly3P_dh_C"/>
    <property type="match status" value="1"/>
</dbReference>
<proteinExistence type="inferred from homology"/>
<dbReference type="InterPro" id="IPR036291">
    <property type="entry name" value="NAD(P)-bd_dom_sf"/>
</dbReference>
<feature type="binding site" evidence="10">
    <location>
        <position position="83"/>
    </location>
    <ligand>
        <name>NAD(+)</name>
        <dbReference type="ChEBI" id="CHEBI:57540"/>
    </ligand>
</feature>
<organism evidence="15 16">
    <name type="scientific">Parvicella tangerina</name>
    <dbReference type="NCBI Taxonomy" id="2829795"/>
    <lineage>
        <taxon>Bacteria</taxon>
        <taxon>Pseudomonadati</taxon>
        <taxon>Bacteroidota</taxon>
        <taxon>Flavobacteriia</taxon>
        <taxon>Flavobacteriales</taxon>
        <taxon>Parvicellaceae</taxon>
        <taxon>Parvicella</taxon>
    </lineage>
</organism>
<dbReference type="GO" id="GO:0046167">
    <property type="term" value="P:glycerol-3-phosphate biosynthetic process"/>
    <property type="evidence" value="ECO:0007669"/>
    <property type="project" value="UniProtKB-UniRule"/>
</dbReference>
<dbReference type="EC" id="1.1.1.94" evidence="7"/>
<dbReference type="GO" id="GO:0046168">
    <property type="term" value="P:glycerol-3-phosphate catabolic process"/>
    <property type="evidence" value="ECO:0007669"/>
    <property type="project" value="InterPro"/>
</dbReference>
<dbReference type="GO" id="GO:0005829">
    <property type="term" value="C:cytosol"/>
    <property type="evidence" value="ECO:0007669"/>
    <property type="project" value="TreeGrafter"/>
</dbReference>
<sequence>MKVGILGGGSWATAIAKILTDNGAKINWWVRSVEQADHIKEHKHNPRYLRSVEFLDGELELYTDLDKFLECTEVIIVATPSAFIHSVLAAKSLSDKKIVSAVKGIIPEYNLIPAHYFSEYHKIPMNDIAIISGPCHAEEVAMEKLSYLTIASEDSALSKLVADKMDGRYIRCSVSEDLVGTEISAVLKNVYALACGIAHGLGYGDNYMAVLVSNAIQEIEQFIDHAYPLHRDVKQSAYLGDLLVTAYSLHSRNRRFGNLLGKGYSLNTVKQEMNMVAEGYYAAACINELAAQHNVELTIANTVYEILYKQVNPRSAFIDLSKKLY</sequence>
<dbReference type="InterPro" id="IPR008927">
    <property type="entry name" value="6-PGluconate_DH-like_C_sf"/>
</dbReference>
<evidence type="ECO:0000256" key="5">
    <source>
        <dbReference type="ARBA" id="ARBA00023209"/>
    </source>
</evidence>
<comment type="catalytic activity">
    <reaction evidence="7 12">
        <text>sn-glycerol 3-phosphate + NADP(+) = dihydroxyacetone phosphate + NADPH + H(+)</text>
        <dbReference type="Rhea" id="RHEA:11096"/>
        <dbReference type="ChEBI" id="CHEBI:15378"/>
        <dbReference type="ChEBI" id="CHEBI:57597"/>
        <dbReference type="ChEBI" id="CHEBI:57642"/>
        <dbReference type="ChEBI" id="CHEBI:57783"/>
        <dbReference type="ChEBI" id="CHEBI:58349"/>
        <dbReference type="EC" id="1.1.1.94"/>
    </reaction>
</comment>
<dbReference type="GO" id="GO:0008654">
    <property type="term" value="P:phospholipid biosynthetic process"/>
    <property type="evidence" value="ECO:0007669"/>
    <property type="project" value="UniProtKB-KW"/>
</dbReference>
<dbReference type="InterPro" id="IPR013328">
    <property type="entry name" value="6PGD_dom2"/>
</dbReference>
<reference evidence="15" key="1">
    <citation type="submission" date="2021-04" db="EMBL/GenBank/DDBJ databases">
        <authorList>
            <person name="Rodrigo-Torres L."/>
            <person name="Arahal R. D."/>
            <person name="Lucena T."/>
        </authorList>
    </citation>
    <scope>NUCLEOTIDE SEQUENCE</scope>
    <source>
        <strain evidence="15">AS29M-1</strain>
    </source>
</reference>
<keyword evidence="4 7" id="KW-0443">Lipid metabolism</keyword>
<dbReference type="NCBIfam" id="NF000940">
    <property type="entry name" value="PRK00094.1-2"/>
    <property type="match status" value="1"/>
</dbReference>
<evidence type="ECO:0000259" key="14">
    <source>
        <dbReference type="Pfam" id="PF07479"/>
    </source>
</evidence>
<evidence type="ECO:0000256" key="6">
    <source>
        <dbReference type="ARBA" id="ARBA00023264"/>
    </source>
</evidence>
<feature type="binding site" evidence="7">
    <location>
        <position position="11"/>
    </location>
    <ligand>
        <name>NADPH</name>
        <dbReference type="ChEBI" id="CHEBI:57783"/>
    </ligand>
</feature>
<keyword evidence="3 7" id="KW-0560">Oxidoreductase</keyword>
<comment type="catalytic activity">
    <reaction evidence="7">
        <text>sn-glycerol 3-phosphate + NAD(+) = dihydroxyacetone phosphate + NADH + H(+)</text>
        <dbReference type="Rhea" id="RHEA:11092"/>
        <dbReference type="ChEBI" id="CHEBI:15378"/>
        <dbReference type="ChEBI" id="CHEBI:57540"/>
        <dbReference type="ChEBI" id="CHEBI:57597"/>
        <dbReference type="ChEBI" id="CHEBI:57642"/>
        <dbReference type="ChEBI" id="CHEBI:57945"/>
        <dbReference type="EC" id="1.1.1.94"/>
    </reaction>
</comment>
<feature type="binding site" evidence="7">
    <location>
        <position position="137"/>
    </location>
    <ligand>
        <name>NADPH</name>
        <dbReference type="ChEBI" id="CHEBI:57783"/>
    </ligand>
</feature>
<comment type="similarity">
    <text evidence="1 7 11">Belongs to the NAD-dependent glycerol-3-phosphate dehydrogenase family.</text>
</comment>
<feature type="domain" description="Glycerol-3-phosphate dehydrogenase NAD-dependent C-terminal" evidence="14">
    <location>
        <begin position="177"/>
        <end position="316"/>
    </location>
</feature>
<feature type="binding site" evidence="7">
    <location>
        <position position="252"/>
    </location>
    <ligand>
        <name>sn-glycerol 3-phosphate</name>
        <dbReference type="ChEBI" id="CHEBI:57597"/>
    </ligand>
</feature>
<feature type="binding site" evidence="7">
    <location>
        <position position="278"/>
    </location>
    <ligand>
        <name>NADPH</name>
        <dbReference type="ChEBI" id="CHEBI:57783"/>
    </ligand>
</feature>
<feature type="binding site" evidence="7">
    <location>
        <position position="10"/>
    </location>
    <ligand>
        <name>NADPH</name>
        <dbReference type="ChEBI" id="CHEBI:57783"/>
    </ligand>
</feature>
<dbReference type="PANTHER" id="PTHR11728:SF1">
    <property type="entry name" value="GLYCEROL-3-PHOSPHATE DEHYDROGENASE [NAD(+)] 2, CHLOROPLASTIC"/>
    <property type="match status" value="1"/>
</dbReference>
<dbReference type="SUPFAM" id="SSF51735">
    <property type="entry name" value="NAD(P)-binding Rossmann-fold domains"/>
    <property type="match status" value="1"/>
</dbReference>
<dbReference type="NCBIfam" id="NF000942">
    <property type="entry name" value="PRK00094.1-4"/>
    <property type="match status" value="1"/>
</dbReference>
<feature type="binding site" evidence="7">
    <location>
        <position position="276"/>
    </location>
    <ligand>
        <name>NADPH</name>
        <dbReference type="ChEBI" id="CHEBI:57783"/>
    </ligand>
</feature>
<dbReference type="AlphaFoldDB" id="A0A916N8Y5"/>
<accession>A0A916N8Y5</accession>
<dbReference type="PRINTS" id="PR00077">
    <property type="entry name" value="GPDHDRGNASE"/>
</dbReference>
<dbReference type="Gene3D" id="1.10.1040.10">
    <property type="entry name" value="N-(1-d-carboxylethyl)-l-norvaline Dehydrogenase, domain 2"/>
    <property type="match status" value="1"/>
</dbReference>
<dbReference type="PROSITE" id="PS00957">
    <property type="entry name" value="NAD_G3PDH"/>
    <property type="match status" value="1"/>
</dbReference>
<evidence type="ECO:0000256" key="12">
    <source>
        <dbReference type="RuleBase" id="RU000439"/>
    </source>
</evidence>
<comment type="caution">
    <text evidence="7">Lacks conserved residue(s) required for the propagation of feature annotation.</text>
</comment>
<dbReference type="GO" id="GO:0051287">
    <property type="term" value="F:NAD binding"/>
    <property type="evidence" value="ECO:0007669"/>
    <property type="project" value="InterPro"/>
</dbReference>
<comment type="function">
    <text evidence="7">Catalyzes the reduction of the glycolytic intermediate dihydroxyacetone phosphate (DHAP) to sn-glycerol 3-phosphate (G3P), the key precursor for phospholipid synthesis.</text>
</comment>
<evidence type="ECO:0000256" key="1">
    <source>
        <dbReference type="ARBA" id="ARBA00011009"/>
    </source>
</evidence>
<feature type="binding site" evidence="10">
    <location>
        <position position="137"/>
    </location>
    <ligand>
        <name>NAD(+)</name>
        <dbReference type="ChEBI" id="CHEBI:57540"/>
    </ligand>
</feature>
<feature type="binding site" evidence="7">
    <location>
        <position position="133"/>
    </location>
    <ligand>
        <name>sn-glycerol 3-phosphate</name>
        <dbReference type="ChEBI" id="CHEBI:57597"/>
    </ligand>
</feature>
<name>A0A916N8Y5_9FLAO</name>
<evidence type="ECO:0000256" key="3">
    <source>
        <dbReference type="ARBA" id="ARBA00023002"/>
    </source>
</evidence>
<feature type="binding site" evidence="7">
    <location>
        <position position="253"/>
    </location>
    <ligand>
        <name>sn-glycerol 3-phosphate</name>
        <dbReference type="ChEBI" id="CHEBI:57597"/>
    </ligand>
</feature>
<protein>
    <recommendedName>
        <fullName evidence="7">Glycerol-3-phosphate dehydrogenase [NAD(P)+]</fullName>
        <ecNumber evidence="7">1.1.1.94</ecNumber>
    </recommendedName>
    <alternativeName>
        <fullName evidence="7">NAD(P)(+)-dependent glycerol-3-phosphate dehydrogenase</fullName>
    </alternativeName>
    <alternativeName>
        <fullName evidence="7">NAD(P)H-dependent dihydroxyacetone-phosphate reductase</fullName>
    </alternativeName>
</protein>
<keyword evidence="6 7" id="KW-1208">Phospholipid metabolism</keyword>
<dbReference type="Pfam" id="PF01210">
    <property type="entry name" value="NAD_Gly3P_dh_N"/>
    <property type="match status" value="1"/>
</dbReference>
<keyword evidence="16" id="KW-1185">Reference proteome</keyword>
<comment type="pathway">
    <text evidence="7">Membrane lipid metabolism; glycerophospholipid metabolism.</text>
</comment>
<feature type="binding site" evidence="7">
    <location>
        <position position="251"/>
    </location>
    <ligand>
        <name>sn-glycerol 3-phosphate</name>
        <dbReference type="ChEBI" id="CHEBI:57597"/>
    </ligand>
</feature>
<keyword evidence="2 7" id="KW-0444">Lipid biosynthesis</keyword>
<keyword evidence="7 10" id="KW-0520">NAD</keyword>
<dbReference type="PANTHER" id="PTHR11728">
    <property type="entry name" value="GLYCEROL-3-PHOSPHATE DEHYDROGENASE"/>
    <property type="match status" value="1"/>
</dbReference>
<feature type="binding site" evidence="7">
    <location>
        <position position="241"/>
    </location>
    <ligand>
        <name>sn-glycerol 3-phosphate</name>
        <dbReference type="ChEBI" id="CHEBI:57597"/>
    </ligand>
</feature>
<dbReference type="GO" id="GO:0047952">
    <property type="term" value="F:glycerol-3-phosphate dehydrogenase [NAD(P)+] activity"/>
    <property type="evidence" value="ECO:0007669"/>
    <property type="project" value="UniProtKB-UniRule"/>
</dbReference>
<dbReference type="InterPro" id="IPR011128">
    <property type="entry name" value="G3P_DH_NAD-dep_N"/>
</dbReference>
<gene>
    <name evidence="7 15" type="primary">gpsA</name>
    <name evidence="15" type="ORF">CRYO30217_00015</name>
</gene>
<evidence type="ECO:0000313" key="16">
    <source>
        <dbReference type="Proteomes" id="UP000683507"/>
    </source>
</evidence>
<feature type="binding site" evidence="7">
    <location>
        <position position="103"/>
    </location>
    <ligand>
        <name>sn-glycerol 3-phosphate</name>
        <dbReference type="ChEBI" id="CHEBI:57597"/>
    </ligand>
</feature>
<feature type="binding site" evidence="7">
    <location>
        <position position="48"/>
    </location>
    <ligand>
        <name>NADPH</name>
        <dbReference type="ChEBI" id="CHEBI:57783"/>
    </ligand>
</feature>
<evidence type="ECO:0000256" key="2">
    <source>
        <dbReference type="ARBA" id="ARBA00022516"/>
    </source>
</evidence>